<evidence type="ECO:0000313" key="2">
    <source>
        <dbReference type="Proteomes" id="UP000823486"/>
    </source>
</evidence>
<name>A0ABS2QLN0_9BACI</name>
<gene>
    <name evidence="1" type="ORF">JOC77_003527</name>
</gene>
<protein>
    <recommendedName>
        <fullName evidence="3">YmaF family protein</fullName>
    </recommendedName>
</protein>
<evidence type="ECO:0008006" key="3">
    <source>
        <dbReference type="Google" id="ProtNLM"/>
    </source>
</evidence>
<keyword evidence="2" id="KW-1185">Reference proteome</keyword>
<reference evidence="1 2" key="1">
    <citation type="submission" date="2021-01" db="EMBL/GenBank/DDBJ databases">
        <title>Genomic Encyclopedia of Type Strains, Phase IV (KMG-IV): sequencing the most valuable type-strain genomes for metagenomic binning, comparative biology and taxonomic classification.</title>
        <authorList>
            <person name="Goeker M."/>
        </authorList>
    </citation>
    <scope>NUCLEOTIDE SEQUENCE [LARGE SCALE GENOMIC DNA]</scope>
    <source>
        <strain evidence="1 2">DSM 105482</strain>
    </source>
</reference>
<dbReference type="InterPro" id="IPR024307">
    <property type="entry name" value="YmaF"/>
</dbReference>
<dbReference type="EMBL" id="JAFBFI010000018">
    <property type="protein sequence ID" value="MBM7694083.1"/>
    <property type="molecule type" value="Genomic_DNA"/>
</dbReference>
<evidence type="ECO:0000313" key="1">
    <source>
        <dbReference type="EMBL" id="MBM7694083.1"/>
    </source>
</evidence>
<dbReference type="Pfam" id="PF12788">
    <property type="entry name" value="YmaF"/>
    <property type="match status" value="1"/>
</dbReference>
<sequence>MFEDGHTHHKAYSGPAIPVENGMHVHYYDFYTTEDNGHQHRVRGVDQPAPGNK</sequence>
<accession>A0ABS2QLN0</accession>
<comment type="caution">
    <text evidence="1">The sequence shown here is derived from an EMBL/GenBank/DDBJ whole genome shotgun (WGS) entry which is preliminary data.</text>
</comment>
<dbReference type="Proteomes" id="UP000823486">
    <property type="component" value="Unassembled WGS sequence"/>
</dbReference>
<organism evidence="1 2">
    <name type="scientific">Peribacillus deserti</name>
    <dbReference type="NCBI Taxonomy" id="673318"/>
    <lineage>
        <taxon>Bacteria</taxon>
        <taxon>Bacillati</taxon>
        <taxon>Bacillota</taxon>
        <taxon>Bacilli</taxon>
        <taxon>Bacillales</taxon>
        <taxon>Bacillaceae</taxon>
        <taxon>Peribacillus</taxon>
    </lineage>
</organism>
<proteinExistence type="predicted"/>